<evidence type="ECO:0000313" key="1">
    <source>
        <dbReference type="EMBL" id="QHQ63650.1"/>
    </source>
</evidence>
<keyword evidence="2" id="KW-1185">Reference proteome</keyword>
<dbReference type="EMBL" id="CP048000">
    <property type="protein sequence ID" value="QHQ63650.1"/>
    <property type="molecule type" value="Genomic_DNA"/>
</dbReference>
<gene>
    <name evidence="1" type="ORF">Ana3638_05840</name>
</gene>
<accession>A0A6P1TQV2</accession>
<proteinExistence type="predicted"/>
<evidence type="ECO:0000313" key="2">
    <source>
        <dbReference type="Proteomes" id="UP000464314"/>
    </source>
</evidence>
<reference evidence="1 2" key="1">
    <citation type="submission" date="2020-01" db="EMBL/GenBank/DDBJ databases">
        <title>Genome analysis of Anaerocolumna sp. CBA3638.</title>
        <authorList>
            <person name="Kim J."/>
            <person name="Roh S.W."/>
        </authorList>
    </citation>
    <scope>NUCLEOTIDE SEQUENCE [LARGE SCALE GENOMIC DNA]</scope>
    <source>
        <strain evidence="1 2">CBA3638</strain>
    </source>
</reference>
<organism evidence="1 2">
    <name type="scientific">Anaerocolumna sedimenticola</name>
    <dbReference type="NCBI Taxonomy" id="2696063"/>
    <lineage>
        <taxon>Bacteria</taxon>
        <taxon>Bacillati</taxon>
        <taxon>Bacillota</taxon>
        <taxon>Clostridia</taxon>
        <taxon>Lachnospirales</taxon>
        <taxon>Lachnospiraceae</taxon>
        <taxon>Anaerocolumna</taxon>
    </lineage>
</organism>
<dbReference type="InterPro" id="IPR020256">
    <property type="entry name" value="Spore_coat_CotJA"/>
</dbReference>
<protein>
    <submittedName>
        <fullName evidence="1">Spore coat associated protein CotJA</fullName>
    </submittedName>
</protein>
<sequence length="79" mass="8524">MDLIQADLKIAPKDCSISGIPKLPCDSGDNSTLASPSLAMAYVPVQQFRDLYDINYALQAGTLFKELDLPFYGIGGTLL</sequence>
<dbReference type="AlphaFoldDB" id="A0A6P1TQV2"/>
<name>A0A6P1TQV2_9FIRM</name>
<dbReference type="Proteomes" id="UP000464314">
    <property type="component" value="Chromosome"/>
</dbReference>
<dbReference type="KEGG" id="anr:Ana3638_05840"/>
<dbReference type="Pfam" id="PF11007">
    <property type="entry name" value="CotJA"/>
    <property type="match status" value="1"/>
</dbReference>